<proteinExistence type="predicted"/>
<accession>A0A0K2UX51</accession>
<dbReference type="EMBL" id="HACA01025299">
    <property type="protein sequence ID" value="CDW42660.1"/>
    <property type="molecule type" value="Transcribed_RNA"/>
</dbReference>
<evidence type="ECO:0000313" key="1">
    <source>
        <dbReference type="EMBL" id="CDW42660.1"/>
    </source>
</evidence>
<protein>
    <submittedName>
        <fullName evidence="1">Uncharacterized protein</fullName>
    </submittedName>
</protein>
<sequence length="27" mass="3591">MYLYTFFLKEIIRFKEDKKNKKIRKYF</sequence>
<reference evidence="1" key="1">
    <citation type="submission" date="2014-05" db="EMBL/GenBank/DDBJ databases">
        <authorList>
            <person name="Chronopoulou M."/>
        </authorList>
    </citation>
    <scope>NUCLEOTIDE SEQUENCE</scope>
    <source>
        <tissue evidence="1">Whole organism</tissue>
    </source>
</reference>
<name>A0A0K2UX51_LEPSM</name>
<organism evidence="1">
    <name type="scientific">Lepeophtheirus salmonis</name>
    <name type="common">Salmon louse</name>
    <name type="synonym">Caligus salmonis</name>
    <dbReference type="NCBI Taxonomy" id="72036"/>
    <lineage>
        <taxon>Eukaryota</taxon>
        <taxon>Metazoa</taxon>
        <taxon>Ecdysozoa</taxon>
        <taxon>Arthropoda</taxon>
        <taxon>Crustacea</taxon>
        <taxon>Multicrustacea</taxon>
        <taxon>Hexanauplia</taxon>
        <taxon>Copepoda</taxon>
        <taxon>Siphonostomatoida</taxon>
        <taxon>Caligidae</taxon>
        <taxon>Lepeophtheirus</taxon>
    </lineage>
</organism>
<dbReference type="AlphaFoldDB" id="A0A0K2UX51"/>